<proteinExistence type="predicted"/>
<feature type="compositionally biased region" description="Basic and acidic residues" evidence="1">
    <location>
        <begin position="74"/>
        <end position="93"/>
    </location>
</feature>
<feature type="region of interest" description="Disordered" evidence="1">
    <location>
        <begin position="74"/>
        <end position="101"/>
    </location>
</feature>
<reference evidence="3" key="1">
    <citation type="submission" date="2022-11" db="UniProtKB">
        <authorList>
            <consortium name="WormBaseParasite"/>
        </authorList>
    </citation>
    <scope>IDENTIFICATION</scope>
</reference>
<evidence type="ECO:0000313" key="2">
    <source>
        <dbReference type="Proteomes" id="UP000887565"/>
    </source>
</evidence>
<keyword evidence="2" id="KW-1185">Reference proteome</keyword>
<sequence length="139" mass="16453">MIMVEKLLTSSSYWSPANIPDAALIIYTVTNRRTFLEASDVLYHLRRPKTWPDEKSPPEIQITENGRQKEDIFAKENGREKPERRKLSFKNKENNNNNSKYKRNMNAILDEYNKKCKYLPVFFVGNKIDVERQRAVHFS</sequence>
<dbReference type="Proteomes" id="UP000887565">
    <property type="component" value="Unplaced"/>
</dbReference>
<name>A0A915I1H7_ROMCU</name>
<dbReference type="AlphaFoldDB" id="A0A915I1H7"/>
<evidence type="ECO:0000256" key="1">
    <source>
        <dbReference type="SAM" id="MobiDB-lite"/>
    </source>
</evidence>
<dbReference type="WBParaSite" id="nRc.2.0.1.t07322-RA">
    <property type="protein sequence ID" value="nRc.2.0.1.t07322-RA"/>
    <property type="gene ID" value="nRc.2.0.1.g07322"/>
</dbReference>
<protein>
    <submittedName>
        <fullName evidence="3">Uncharacterized protein</fullName>
    </submittedName>
</protein>
<evidence type="ECO:0000313" key="3">
    <source>
        <dbReference type="WBParaSite" id="nRc.2.0.1.t07322-RA"/>
    </source>
</evidence>
<organism evidence="2 3">
    <name type="scientific">Romanomermis culicivorax</name>
    <name type="common">Nematode worm</name>
    <dbReference type="NCBI Taxonomy" id="13658"/>
    <lineage>
        <taxon>Eukaryota</taxon>
        <taxon>Metazoa</taxon>
        <taxon>Ecdysozoa</taxon>
        <taxon>Nematoda</taxon>
        <taxon>Enoplea</taxon>
        <taxon>Dorylaimia</taxon>
        <taxon>Mermithida</taxon>
        <taxon>Mermithoidea</taxon>
        <taxon>Mermithidae</taxon>
        <taxon>Romanomermis</taxon>
    </lineage>
</organism>
<dbReference type="Gene3D" id="3.40.50.300">
    <property type="entry name" value="P-loop containing nucleotide triphosphate hydrolases"/>
    <property type="match status" value="1"/>
</dbReference>
<dbReference type="InterPro" id="IPR027417">
    <property type="entry name" value="P-loop_NTPase"/>
</dbReference>
<accession>A0A915I1H7</accession>